<reference evidence="2 3" key="2">
    <citation type="submission" date="2018-11" db="EMBL/GenBank/DDBJ databases">
        <authorList>
            <consortium name="Pathogen Informatics"/>
        </authorList>
    </citation>
    <scope>NUCLEOTIDE SEQUENCE [LARGE SCALE GENOMIC DNA]</scope>
</reference>
<evidence type="ECO:0000256" key="1">
    <source>
        <dbReference type="SAM" id="MobiDB-lite"/>
    </source>
</evidence>
<name>A0A0N5CKQ9_THECL</name>
<accession>A0A0N5CKQ9</accession>
<feature type="compositionally biased region" description="Low complexity" evidence="1">
    <location>
        <begin position="107"/>
        <end position="124"/>
    </location>
</feature>
<evidence type="ECO:0000313" key="3">
    <source>
        <dbReference type="Proteomes" id="UP000276776"/>
    </source>
</evidence>
<reference evidence="4" key="1">
    <citation type="submission" date="2017-02" db="UniProtKB">
        <authorList>
            <consortium name="WormBaseParasite"/>
        </authorList>
    </citation>
    <scope>IDENTIFICATION</scope>
</reference>
<feature type="compositionally biased region" description="Basic and acidic residues" evidence="1">
    <location>
        <begin position="238"/>
        <end position="250"/>
    </location>
</feature>
<feature type="region of interest" description="Disordered" evidence="1">
    <location>
        <begin position="226"/>
        <end position="250"/>
    </location>
</feature>
<dbReference type="Proteomes" id="UP000276776">
    <property type="component" value="Unassembled WGS sequence"/>
</dbReference>
<gene>
    <name evidence="2" type="ORF">TCLT_LOCUS669</name>
</gene>
<dbReference type="EMBL" id="UYYF01000055">
    <property type="protein sequence ID" value="VDM95726.1"/>
    <property type="molecule type" value="Genomic_DNA"/>
</dbReference>
<organism evidence="4">
    <name type="scientific">Thelazia callipaeda</name>
    <name type="common">Oriental eyeworm</name>
    <name type="synonym">Parasitic nematode</name>
    <dbReference type="NCBI Taxonomy" id="103827"/>
    <lineage>
        <taxon>Eukaryota</taxon>
        <taxon>Metazoa</taxon>
        <taxon>Ecdysozoa</taxon>
        <taxon>Nematoda</taxon>
        <taxon>Chromadorea</taxon>
        <taxon>Rhabditida</taxon>
        <taxon>Spirurina</taxon>
        <taxon>Spiruromorpha</taxon>
        <taxon>Thelazioidea</taxon>
        <taxon>Thelaziidae</taxon>
        <taxon>Thelazia</taxon>
    </lineage>
</organism>
<evidence type="ECO:0000313" key="2">
    <source>
        <dbReference type="EMBL" id="VDM95726.1"/>
    </source>
</evidence>
<dbReference type="STRING" id="103827.A0A0N5CKQ9"/>
<feature type="compositionally biased region" description="Polar residues" evidence="1">
    <location>
        <begin position="154"/>
        <end position="170"/>
    </location>
</feature>
<proteinExistence type="predicted"/>
<protein>
    <submittedName>
        <fullName evidence="4">AF4/FMR2 family member lilli</fullName>
    </submittedName>
</protein>
<feature type="compositionally biased region" description="Polar residues" evidence="1">
    <location>
        <begin position="61"/>
        <end position="97"/>
    </location>
</feature>
<keyword evidence="3" id="KW-1185">Reference proteome</keyword>
<dbReference type="AlphaFoldDB" id="A0A0N5CKQ9"/>
<feature type="region of interest" description="Disordered" evidence="1">
    <location>
        <begin position="59"/>
        <end position="124"/>
    </location>
</feature>
<evidence type="ECO:0000313" key="4">
    <source>
        <dbReference type="WBParaSite" id="TCLT_0000066801-mRNA-1"/>
    </source>
</evidence>
<dbReference type="WBParaSite" id="TCLT_0000066801-mRNA-1">
    <property type="protein sequence ID" value="TCLT_0000066801-mRNA-1"/>
    <property type="gene ID" value="TCLT_0000066801"/>
</dbReference>
<feature type="region of interest" description="Disordered" evidence="1">
    <location>
        <begin position="140"/>
        <end position="211"/>
    </location>
</feature>
<feature type="compositionally biased region" description="Polar residues" evidence="1">
    <location>
        <begin position="180"/>
        <end position="191"/>
    </location>
</feature>
<sequence>MAHIDPSALIQAYIPFIKSSESFDSERQSVMGPATKNCTVLNSPTSGKDGCEEGTKAVGNRANSGSTLENASLSPSSQSTGLHMIQTNYRDSSSSPPIRSAKRLKLTTSSTSSSSRSSSVSGISTSSIPVNIIVDAKHKINGKQQHKQSSSSSPTSEAAVQDSSSGTNIVSGKPNPLSVRMNTNSNFTNINGYDEEPSTSKAVPPDSKLLPASGLKKRMDIVSKPISSPLKSGYQNGKSERKRLLSENNEREVRPPDNRIIFYATWEGSCVLILLNFDVNDFYKPCLFFCVNCKHQKNPDGRNVGVGVKNCVTCSFAKFVRCSMSSKQPFKPSWIGYILDG</sequence>
<feature type="compositionally biased region" description="Polar residues" evidence="1">
    <location>
        <begin position="226"/>
        <end position="237"/>
    </location>
</feature>
<dbReference type="OrthoDB" id="10611074at2759"/>